<organism evidence="1 2">
    <name type="scientific">Candidatus Brocadia fulgida</name>
    <dbReference type="NCBI Taxonomy" id="380242"/>
    <lineage>
        <taxon>Bacteria</taxon>
        <taxon>Pseudomonadati</taxon>
        <taxon>Planctomycetota</taxon>
        <taxon>Candidatus Brocadiia</taxon>
        <taxon>Candidatus Brocadiales</taxon>
        <taxon>Candidatus Brocadiaceae</taxon>
        <taxon>Candidatus Brocadia</taxon>
    </lineage>
</organism>
<dbReference type="AlphaFoldDB" id="A0A0M2UVF9"/>
<dbReference type="EMBL" id="LAQJ01000180">
    <property type="protein sequence ID" value="KKO19565.1"/>
    <property type="molecule type" value="Genomic_DNA"/>
</dbReference>
<dbReference type="Proteomes" id="UP000034954">
    <property type="component" value="Unassembled WGS sequence"/>
</dbReference>
<sequence length="174" mass="20389">MNEHSPSRTNNDSPANSMNIVDMLNQMGISDPRLQMLAEFMKHQNPPQDKRIPAEEEKIKLKRIIGRYKQLKHENMVLMEKNDALASASARVRTVGGKTWGVKYVMEKVFRVRMSRTQAPSLNMCFRRFANSAYLGGRSKAFRRIQARRRRSMLKVSIRTLTKRRCNYAVFRRR</sequence>
<evidence type="ECO:0000313" key="2">
    <source>
        <dbReference type="Proteomes" id="UP000034954"/>
    </source>
</evidence>
<reference evidence="1 2" key="1">
    <citation type="journal article" date="2013" name="BMC Microbiol.">
        <title>Identification of the type II cytochrome c maturation pathway in anammox bacteria by comparative genomics.</title>
        <authorList>
            <person name="Ferousi C."/>
            <person name="Speth D.R."/>
            <person name="Reimann J."/>
            <person name="Op den Camp H.J."/>
            <person name="Allen J.W."/>
            <person name="Keltjens J.T."/>
            <person name="Jetten M.S."/>
        </authorList>
    </citation>
    <scope>NUCLEOTIDE SEQUENCE [LARGE SCALE GENOMIC DNA]</scope>
    <source>
        <strain evidence="1">RU1</strain>
    </source>
</reference>
<comment type="caution">
    <text evidence="1">The sequence shown here is derived from an EMBL/GenBank/DDBJ whole genome shotgun (WGS) entry which is preliminary data.</text>
</comment>
<accession>A0A0M2UVF9</accession>
<gene>
    <name evidence="1" type="ORF">BROFUL_01736</name>
</gene>
<evidence type="ECO:0000313" key="1">
    <source>
        <dbReference type="EMBL" id="KKO19565.1"/>
    </source>
</evidence>
<proteinExistence type="predicted"/>
<name>A0A0M2UVF9_9BACT</name>
<protein>
    <submittedName>
        <fullName evidence="1">Uncharacterized protein</fullName>
    </submittedName>
</protein>
<keyword evidence="2" id="KW-1185">Reference proteome</keyword>